<dbReference type="InterPro" id="IPR053170">
    <property type="entry name" value="Transcription_regulator"/>
</dbReference>
<feature type="region of interest" description="Disordered" evidence="1">
    <location>
        <begin position="416"/>
        <end position="442"/>
    </location>
</feature>
<feature type="region of interest" description="Disordered" evidence="1">
    <location>
        <begin position="307"/>
        <end position="326"/>
    </location>
</feature>
<dbReference type="RefSeq" id="WP_092542211.1">
    <property type="nucleotide sequence ID" value="NZ_BOMJ01000083.1"/>
</dbReference>
<dbReference type="OrthoDB" id="9781927at2"/>
<feature type="transmembrane region" description="Helical" evidence="2">
    <location>
        <begin position="168"/>
        <end position="185"/>
    </location>
</feature>
<dbReference type="InterPro" id="IPR007404">
    <property type="entry name" value="YdjM-like"/>
</dbReference>
<evidence type="ECO:0000256" key="2">
    <source>
        <dbReference type="SAM" id="Phobius"/>
    </source>
</evidence>
<name>A0A1H1TF65_9ACTN</name>
<dbReference type="STRING" id="113562.SAMN04489716_1116"/>
<dbReference type="Proteomes" id="UP000198688">
    <property type="component" value="Chromosome I"/>
</dbReference>
<evidence type="ECO:0000256" key="1">
    <source>
        <dbReference type="SAM" id="MobiDB-lite"/>
    </source>
</evidence>
<proteinExistence type="predicted"/>
<sequence>MDNLTHTLISVLVGEAVHRTLPPSVVLSDRARRGMAITVMAVGGNLPDADVIYTGWAGTTLDYLLHHRGHTHTVVGALGLSLLLFGAVWLWWLRRKVKPAAADVGFLAGVSVLAPLLHIGLDFTNSYGVHPFWPLDDSWFYGDAVFIVEPLLWACSAALLFVLPGRTARVLIGLVLTAGVVLSWFSGFVPATLAGLLTLLTAGLAALSRFAPAKVALAGGIATWLALTATFVITSRTAESRIEALLADRFPGFSTLDVVLTPMPADPVCREVLAVQRSTDTYAVRRAFHSLAPGWIPAARCAELYPSTGTNTEPGTGAEAGTNTEAGTGAEAATGTAANTTAQLTPVAQPSDDEIRWAGELAIPAGLLATLSSEYCAVGALLQFARAPWAIPKGDGWIVGDLRYDHEPGLGMAEVEAGPGRDECPRLPAPWTPPRADLLTGE</sequence>
<feature type="transmembrane region" description="Helical" evidence="2">
    <location>
        <begin position="191"/>
        <end position="208"/>
    </location>
</feature>
<evidence type="ECO:0000313" key="4">
    <source>
        <dbReference type="Proteomes" id="UP000198688"/>
    </source>
</evidence>
<protein>
    <submittedName>
        <fullName evidence="3">Inner membrane protein</fullName>
    </submittedName>
</protein>
<feature type="compositionally biased region" description="Low complexity" evidence="1">
    <location>
        <begin position="308"/>
        <end position="326"/>
    </location>
</feature>
<feature type="transmembrane region" description="Helical" evidence="2">
    <location>
        <begin position="100"/>
        <end position="119"/>
    </location>
</feature>
<feature type="transmembrane region" description="Helical" evidence="2">
    <location>
        <begin position="215"/>
        <end position="233"/>
    </location>
</feature>
<dbReference type="PANTHER" id="PTHR40031:SF1">
    <property type="entry name" value="MEMBRANE-BOUND METAL-DEPENDENT HYDROLASE"/>
    <property type="match status" value="1"/>
</dbReference>
<keyword evidence="4" id="KW-1185">Reference proteome</keyword>
<accession>A0A1H1TF65</accession>
<evidence type="ECO:0000313" key="3">
    <source>
        <dbReference type="EMBL" id="SDS58616.1"/>
    </source>
</evidence>
<keyword evidence="2" id="KW-0812">Transmembrane</keyword>
<dbReference type="AlphaFoldDB" id="A0A1H1TF65"/>
<keyword evidence="2" id="KW-0472">Membrane</keyword>
<dbReference type="PANTHER" id="PTHR40031">
    <property type="entry name" value="HYPOTHETICAL MEMBRANE SPANNING PROTEIN"/>
    <property type="match status" value="1"/>
</dbReference>
<gene>
    <name evidence="3" type="ORF">SAMN04489716_1116</name>
</gene>
<keyword evidence="2" id="KW-1133">Transmembrane helix</keyword>
<reference evidence="3 4" key="1">
    <citation type="submission" date="2016-10" db="EMBL/GenBank/DDBJ databases">
        <authorList>
            <person name="de Groot N.N."/>
        </authorList>
    </citation>
    <scope>NUCLEOTIDE SEQUENCE [LARGE SCALE GENOMIC DNA]</scope>
    <source>
        <strain evidence="3 4">DSM 43941</strain>
    </source>
</reference>
<dbReference type="EMBL" id="LT629758">
    <property type="protein sequence ID" value="SDS58616.1"/>
    <property type="molecule type" value="Genomic_DNA"/>
</dbReference>
<feature type="transmembrane region" description="Helical" evidence="2">
    <location>
        <begin position="74"/>
        <end position="93"/>
    </location>
</feature>
<feature type="transmembrane region" description="Helical" evidence="2">
    <location>
        <begin position="139"/>
        <end position="161"/>
    </location>
</feature>
<dbReference type="Pfam" id="PF04307">
    <property type="entry name" value="YdjM"/>
    <property type="match status" value="1"/>
</dbReference>
<organism evidence="3 4">
    <name type="scientific">Actinoplanes derwentensis</name>
    <dbReference type="NCBI Taxonomy" id="113562"/>
    <lineage>
        <taxon>Bacteria</taxon>
        <taxon>Bacillati</taxon>
        <taxon>Actinomycetota</taxon>
        <taxon>Actinomycetes</taxon>
        <taxon>Micromonosporales</taxon>
        <taxon>Micromonosporaceae</taxon>
        <taxon>Actinoplanes</taxon>
    </lineage>
</organism>